<feature type="compositionally biased region" description="Basic and acidic residues" evidence="1">
    <location>
        <begin position="39"/>
        <end position="49"/>
    </location>
</feature>
<dbReference type="Proteomes" id="UP000765509">
    <property type="component" value="Unassembled WGS sequence"/>
</dbReference>
<accession>A0A9Q3EH04</accession>
<feature type="region of interest" description="Disordered" evidence="1">
    <location>
        <begin position="36"/>
        <end position="90"/>
    </location>
</feature>
<organism evidence="2 3">
    <name type="scientific">Austropuccinia psidii MF-1</name>
    <dbReference type="NCBI Taxonomy" id="1389203"/>
    <lineage>
        <taxon>Eukaryota</taxon>
        <taxon>Fungi</taxon>
        <taxon>Dikarya</taxon>
        <taxon>Basidiomycota</taxon>
        <taxon>Pucciniomycotina</taxon>
        <taxon>Pucciniomycetes</taxon>
        <taxon>Pucciniales</taxon>
        <taxon>Sphaerophragmiaceae</taxon>
        <taxon>Austropuccinia</taxon>
    </lineage>
</organism>
<keyword evidence="3" id="KW-1185">Reference proteome</keyword>
<name>A0A9Q3EH04_9BASI</name>
<protein>
    <submittedName>
        <fullName evidence="2">Uncharacterized protein</fullName>
    </submittedName>
</protein>
<feature type="region of interest" description="Disordered" evidence="1">
    <location>
        <begin position="106"/>
        <end position="129"/>
    </location>
</feature>
<evidence type="ECO:0000313" key="3">
    <source>
        <dbReference type="Proteomes" id="UP000765509"/>
    </source>
</evidence>
<proteinExistence type="predicted"/>
<gene>
    <name evidence="2" type="ORF">O181_062450</name>
</gene>
<sequence>MPTQELVQNRKRRGVGNILKPLEGDHELLLTLQELSGSGEDHRAPRRGEPIVLQRRGQKDKELVEKSKSFIHTPEEGTGNDSSFGEGRPSGIYQLQTSFRSVQIQAQWTSEERERSQETSGQGQRQSQLAQTLPTMIQGPQIGAFSHGQCLQYGQNSHGIYFQSEGKNEKDLYTKKMQEIIFLKSSIDLELGKFNAKLNKIISDLSELERNDKTYTEWYKLTNIRIYSITSTCDIIESKCQVQEDEIGDISILHINEQPAILRS</sequence>
<dbReference type="EMBL" id="AVOT02029774">
    <property type="protein sequence ID" value="MBW0522735.1"/>
    <property type="molecule type" value="Genomic_DNA"/>
</dbReference>
<feature type="compositionally biased region" description="Basic and acidic residues" evidence="1">
    <location>
        <begin position="57"/>
        <end position="68"/>
    </location>
</feature>
<comment type="caution">
    <text evidence="2">The sequence shown here is derived from an EMBL/GenBank/DDBJ whole genome shotgun (WGS) entry which is preliminary data.</text>
</comment>
<evidence type="ECO:0000256" key="1">
    <source>
        <dbReference type="SAM" id="MobiDB-lite"/>
    </source>
</evidence>
<reference evidence="2" key="1">
    <citation type="submission" date="2021-03" db="EMBL/GenBank/DDBJ databases">
        <title>Draft genome sequence of rust myrtle Austropuccinia psidii MF-1, a brazilian biotype.</title>
        <authorList>
            <person name="Quecine M.C."/>
            <person name="Pachon D.M.R."/>
            <person name="Bonatelli M.L."/>
            <person name="Correr F.H."/>
            <person name="Franceschini L.M."/>
            <person name="Leite T.F."/>
            <person name="Margarido G.R.A."/>
            <person name="Almeida C.A."/>
            <person name="Ferrarezi J.A."/>
            <person name="Labate C.A."/>
        </authorList>
    </citation>
    <scope>NUCLEOTIDE SEQUENCE</scope>
    <source>
        <strain evidence="2">MF-1</strain>
    </source>
</reference>
<evidence type="ECO:0000313" key="2">
    <source>
        <dbReference type="EMBL" id="MBW0522735.1"/>
    </source>
</evidence>
<dbReference type="AlphaFoldDB" id="A0A9Q3EH04"/>